<feature type="chain" id="PRO_5008088760" description="Autotransporter domain-containing protein" evidence="2">
    <location>
        <begin position="39"/>
        <end position="1724"/>
    </location>
</feature>
<comment type="caution">
    <text evidence="4">The sequence shown here is derived from an EMBL/GenBank/DDBJ whole genome shotgun (WGS) entry which is preliminary data.</text>
</comment>
<dbReference type="RefSeq" id="WP_068771239.1">
    <property type="nucleotide sequence ID" value="NZ_KV441841.1"/>
</dbReference>
<dbReference type="OrthoDB" id="199826at2"/>
<evidence type="ECO:0000313" key="5">
    <source>
        <dbReference type="Proteomes" id="UP000078486"/>
    </source>
</evidence>
<dbReference type="STRING" id="1184151.AW736_15615"/>
<keyword evidence="5" id="KW-1185">Reference proteome</keyword>
<dbReference type="EMBL" id="LRRQ01000125">
    <property type="protein sequence ID" value="OAM88663.1"/>
    <property type="molecule type" value="Genomic_DNA"/>
</dbReference>
<dbReference type="InterPro" id="IPR013425">
    <property type="entry name" value="Autotrns_rpt"/>
</dbReference>
<feature type="signal peptide" evidence="2">
    <location>
        <begin position="1"/>
        <end position="38"/>
    </location>
</feature>
<dbReference type="PROSITE" id="PS51208">
    <property type="entry name" value="AUTOTRANSPORTER"/>
    <property type="match status" value="1"/>
</dbReference>
<dbReference type="InterPro" id="IPR011050">
    <property type="entry name" value="Pectin_lyase_fold/virulence"/>
</dbReference>
<dbReference type="Pfam" id="PF12951">
    <property type="entry name" value="PATR"/>
    <property type="match status" value="5"/>
</dbReference>
<dbReference type="Gene3D" id="2.40.128.130">
    <property type="entry name" value="Autotransporter beta-domain"/>
    <property type="match status" value="1"/>
</dbReference>
<evidence type="ECO:0000259" key="3">
    <source>
        <dbReference type="PROSITE" id="PS51208"/>
    </source>
</evidence>
<evidence type="ECO:0000256" key="1">
    <source>
        <dbReference type="ARBA" id="ARBA00022729"/>
    </source>
</evidence>
<keyword evidence="1 2" id="KW-0732">Signal</keyword>
<evidence type="ECO:0000313" key="4">
    <source>
        <dbReference type="EMBL" id="OAM88663.1"/>
    </source>
</evidence>
<dbReference type="InterPro" id="IPR006315">
    <property type="entry name" value="OM_autotransptr_brl_dom"/>
</dbReference>
<dbReference type="GO" id="GO:0019867">
    <property type="term" value="C:outer membrane"/>
    <property type="evidence" value="ECO:0007669"/>
    <property type="project" value="InterPro"/>
</dbReference>
<dbReference type="Proteomes" id="UP000078486">
    <property type="component" value="Unassembled WGS sequence"/>
</dbReference>
<dbReference type="InterPro" id="IPR005546">
    <property type="entry name" value="Autotransporte_beta"/>
</dbReference>
<feature type="domain" description="Autotransporter" evidence="3">
    <location>
        <begin position="1463"/>
        <end position="1724"/>
    </location>
</feature>
<protein>
    <recommendedName>
        <fullName evidence="3">Autotransporter domain-containing protein</fullName>
    </recommendedName>
</protein>
<proteinExistence type="predicted"/>
<evidence type="ECO:0000256" key="2">
    <source>
        <dbReference type="SAM" id="SignalP"/>
    </source>
</evidence>
<dbReference type="SUPFAM" id="SSF103515">
    <property type="entry name" value="Autotransporter"/>
    <property type="match status" value="1"/>
</dbReference>
<sequence>MKKAIHSGTPSASRRSRASVFAPSLLASLLALVWPADAQPVLIDQDTTLSDRLTVGGSSFEYRVADGATLTFRGESNDQGGSFNINAVAGSLIIGPSGSTGRTVFTSLSANSGGAIYKSGFLSLTNVDFIGNRSTRAYAAAAGGGAILVNSGTAIVTGGTFAGNRAVSRGGAILMPSAASLILNNVTFTDNWAGHTGGGVSLGNAGSYVEINLTGDGGRDYYSYTGNTAGNIATAGGVTAEQVINNIAPVSNASVGNFFHVGAAGARLVFNIAGGMTLALGAPGAADRHADSLGGANGSFITKNGAGDLVLHGENRAFQSTFAINEGRVLLGNTAANLGHANGRVTVAAGATFGGLGAINLSATIASGATLQVGLDDATAAGTLNDSTTLALDNGARIALDLFPGNTADRLAITGTGQIVQTGTVTLALGLTTAGQNFTLATWTGAGLDLARLVLDADGARNSATTADLALSGSSLVLLSNTTYGLALHWTGSADGVWRNGAAGWSDGAAPGAEATHFLTGDSVTFGDAAAMDKRAVRLAGAGVTVSEMNVTAASGTYAFTGSGGIRVTSASALAESKITGSGTSGKLIKTGAGALVFENTGGNLFGGGIQIGVAGGAGGVIQFNDTDQLGAASGTILFDGSGTLRAAPGAGGTLAARLEITAGATAGIDVQDAAATFRADSVIVGTAAANFIKTGSGALVLGADNLASFTGSTAVAAGRLLLDVPAKLGGSLQVAGGAVFGGAGGADAVSLADGGGLQIGMPGAQPAETLAMRKLTLADSAVMNFNIISGAADPAASVNSRLVADELEVLSAGAGASLVIDVSRLIDGNYTLAEFGSVTGGLAALAGGAVVRDNGRVLSDRETGTVSVAGGTLSLYMENARSEVITWTGGGVTWSAGKQWESGAAPISFARGDSVVFDGTADAAHVNDRNITIDATMVTVAEMRVTGTANYRFNGGGIEIDATSQTGTEFTPAGGGFIKEGAGTVVFENAANSFTDGMRVMDGTVLFANTANIFADGIDLRGGIVAFDRAEQIDTSGTAIVFTAGGALQAMADIAALPNKIEALPGATGTLNTQAFSVKHTGALSAPGETAVLVKTGAGRLVLAGDSAAYAGTVRVGEGAILLNGGVLGGKINVEAGAVFGGVGHAPNVVEILAGGSVRAGGITGDGTEHLRIGNVILNNGAALAGSGTLTVDTEIATSATAAFNITSGDRLVFSGSITGTGVLEKRGKGIFVLGATAVISADSIIMKEGELHLSGGVPLRIARALTLETTLDALSDTAVKLRAPADATIELLPGAVLTNRGAIYVGRAAGATDFKTLTVNGAYHGDGGAVVLRIAGNGSTVADKLQLNGTVSGTTWLKLDYVSGTAAPPLTAAEIQTITLVDGGDFDSGAVFQTGDSGAIRVADDPYLWGYVKSATEHGWRTTLDPVAPALTGLDTTALLMGKASMDALSRRISSARGVEKTNDSGGIWVNALYRYDKIDTGLYQGARGHIKGMQAGGEWRGHGDTAGAAVGVFVDYINANMDQAGGASEADTESDGLGLYASVTAGNWYADAVFRRSREDYQVLVPGAAEFSTTGHSRAVSAELGYLIAGRENVVPFVQTVWQDHDIEDASDSFGRAYRISGANSLEVRAGARTVHEFSFWKNCRGFLYAQAAVLYECKGKSRVRVGDYVFDSDLAGVGGMVDLGMSLQFGKHMHIGLSGAAELCEQRKGYTANLTIGYTW</sequence>
<dbReference type="InterPro" id="IPR036709">
    <property type="entry name" value="Autotransporte_beta_dom_sf"/>
</dbReference>
<dbReference type="InterPro" id="IPR012332">
    <property type="entry name" value="Autotransporter_pectin_lyase_C"/>
</dbReference>
<reference evidence="4 5" key="1">
    <citation type="submission" date="2016-01" db="EMBL/GenBank/DDBJ databases">
        <title>High potential of lignocellulose degradation of a new Verrucomicrobia species.</title>
        <authorList>
            <person name="Wang Y."/>
            <person name="Shi Y."/>
            <person name="Qiu Z."/>
            <person name="Liu S."/>
            <person name="Yang H."/>
        </authorList>
    </citation>
    <scope>NUCLEOTIDE SEQUENCE [LARGE SCALE GENOMIC DNA]</scope>
    <source>
        <strain evidence="4 5">TSB47</strain>
    </source>
</reference>
<dbReference type="NCBIfam" id="TIGR01414">
    <property type="entry name" value="autotrans_barl"/>
    <property type="match status" value="1"/>
</dbReference>
<name>A0A178IF69_9BACT</name>
<dbReference type="Gene3D" id="2.160.20.20">
    <property type="match status" value="1"/>
</dbReference>
<dbReference type="SUPFAM" id="SSF51126">
    <property type="entry name" value="Pectin lyase-like"/>
    <property type="match status" value="1"/>
</dbReference>
<dbReference type="SMART" id="SM00869">
    <property type="entry name" value="Autotransporter"/>
    <property type="match status" value="1"/>
</dbReference>
<dbReference type="NCBIfam" id="TIGR02601">
    <property type="entry name" value="autotrns_rpt"/>
    <property type="match status" value="2"/>
</dbReference>
<organism evidence="4 5">
    <name type="scientific">Termitidicoccus mucosus</name>
    <dbReference type="NCBI Taxonomy" id="1184151"/>
    <lineage>
        <taxon>Bacteria</taxon>
        <taxon>Pseudomonadati</taxon>
        <taxon>Verrucomicrobiota</taxon>
        <taxon>Opitutia</taxon>
        <taxon>Opitutales</taxon>
        <taxon>Opitutaceae</taxon>
        <taxon>Termitidicoccus</taxon>
    </lineage>
</organism>
<accession>A0A178IF69</accession>
<gene>
    <name evidence="4" type="ORF">AW736_15615</name>
</gene>